<gene>
    <name evidence="2" type="ORF">SAMN05444581_102247</name>
</gene>
<dbReference type="Pfam" id="PF03413">
    <property type="entry name" value="PepSY"/>
    <property type="match status" value="1"/>
</dbReference>
<evidence type="ECO:0000259" key="1">
    <source>
        <dbReference type="Pfam" id="PF03413"/>
    </source>
</evidence>
<name>A0A1I3X1F2_9HYPH</name>
<accession>A0A1I3X1F2</accession>
<organism evidence="2 3">
    <name type="scientific">Methylocapsa palsarum</name>
    <dbReference type="NCBI Taxonomy" id="1612308"/>
    <lineage>
        <taxon>Bacteria</taxon>
        <taxon>Pseudomonadati</taxon>
        <taxon>Pseudomonadota</taxon>
        <taxon>Alphaproteobacteria</taxon>
        <taxon>Hyphomicrobiales</taxon>
        <taxon>Beijerinckiaceae</taxon>
        <taxon>Methylocapsa</taxon>
    </lineage>
</organism>
<dbReference type="Proteomes" id="UP000198755">
    <property type="component" value="Unassembled WGS sequence"/>
</dbReference>
<dbReference type="InterPro" id="IPR025711">
    <property type="entry name" value="PepSY"/>
</dbReference>
<dbReference type="EMBL" id="FOSN01000002">
    <property type="protein sequence ID" value="SFK12631.1"/>
    <property type="molecule type" value="Genomic_DNA"/>
</dbReference>
<proteinExistence type="predicted"/>
<dbReference type="STRING" id="1612308.SAMN05444581_102247"/>
<reference evidence="2 3" key="1">
    <citation type="submission" date="2016-10" db="EMBL/GenBank/DDBJ databases">
        <authorList>
            <person name="de Groot N.N."/>
        </authorList>
    </citation>
    <scope>NUCLEOTIDE SEQUENCE [LARGE SCALE GENOMIC DNA]</scope>
    <source>
        <strain evidence="2 3">NE2</strain>
    </source>
</reference>
<dbReference type="RefSeq" id="WP_091678386.1">
    <property type="nucleotide sequence ID" value="NZ_FOSN01000002.1"/>
</dbReference>
<dbReference type="AlphaFoldDB" id="A0A1I3X1F2"/>
<sequence length="117" mass="12895">MRFLFSGLGVAIAAIFFLCPRSSAEPQSERLCYSTAETRDKIAADGLSEPFRTMQSAAAKAQAEAIGAKLCRRSDELVYEISLLRWDGRVIQIIVDAKTGRTLGSKNETERVHKTAE</sequence>
<evidence type="ECO:0000313" key="2">
    <source>
        <dbReference type="EMBL" id="SFK12631.1"/>
    </source>
</evidence>
<evidence type="ECO:0000313" key="3">
    <source>
        <dbReference type="Proteomes" id="UP000198755"/>
    </source>
</evidence>
<keyword evidence="3" id="KW-1185">Reference proteome</keyword>
<protein>
    <recommendedName>
        <fullName evidence="1">PepSY domain-containing protein</fullName>
    </recommendedName>
</protein>
<feature type="domain" description="PepSY" evidence="1">
    <location>
        <begin position="65"/>
        <end position="105"/>
    </location>
</feature>
<dbReference type="OrthoDB" id="7864982at2"/>